<organism evidence="1">
    <name type="scientific">Myoviridae sp. ctQV19</name>
    <dbReference type="NCBI Taxonomy" id="2827607"/>
    <lineage>
        <taxon>Viruses</taxon>
        <taxon>Duplodnaviria</taxon>
        <taxon>Heunggongvirae</taxon>
        <taxon>Uroviricota</taxon>
        <taxon>Caudoviricetes</taxon>
    </lineage>
</organism>
<protein>
    <submittedName>
        <fullName evidence="1">Tail protein</fullName>
    </submittedName>
</protein>
<evidence type="ECO:0000313" key="1">
    <source>
        <dbReference type="EMBL" id="DAE92489.1"/>
    </source>
</evidence>
<reference evidence="1" key="1">
    <citation type="journal article" date="2021" name="Proc. Natl. Acad. Sci. U.S.A.">
        <title>A Catalog of Tens of Thousands of Viruses from Human Metagenomes Reveals Hidden Associations with Chronic Diseases.</title>
        <authorList>
            <person name="Tisza M.J."/>
            <person name="Buck C.B."/>
        </authorList>
    </citation>
    <scope>NUCLEOTIDE SEQUENCE</scope>
    <source>
        <strain evidence="1">CtQV19</strain>
    </source>
</reference>
<sequence>MNAEIRFLKNDRRESFSIFQISSCEIELSWKNICGKAEIILPRNVKDFDRQKVKDVFQRGDKVEIYLGYDGDLKLEFSGYIDQVSADIPINIKLEDEMWKLKQIPVNFSSPNISLKGFFEKVVKDYPLDIDAHISLGAVRFTKVTLGEVLNKLQSDMNIYTFIRNGKLSVAKPYSDVRDDKGVFEEFDLERNCVSNDLNYISAESRLVKIIGQTAQNVAKAVKAKEKDKKLKFEYGDNNANETINWTFNVKTKKELEEAVKDLYKKKKKDGFDGSFTTFGIPSVQHGQKVKLTSSLYEDRQGTYYIDSVKKTFRKDSGYRQEIGLGFKAF</sequence>
<dbReference type="SUPFAM" id="SSF69279">
    <property type="entry name" value="Phage tail proteins"/>
    <property type="match status" value="1"/>
</dbReference>
<accession>A0A8S5RT88</accession>
<dbReference type="EMBL" id="BK057801">
    <property type="protein sequence ID" value="DAE92489.1"/>
    <property type="molecule type" value="Genomic_DNA"/>
</dbReference>
<proteinExistence type="predicted"/>
<name>A0A8S5RT88_9CAUD</name>